<dbReference type="Proteomes" id="UP001501586">
    <property type="component" value="Unassembled WGS sequence"/>
</dbReference>
<dbReference type="InterPro" id="IPR002725">
    <property type="entry name" value="YgjP-like_metallopeptidase"/>
</dbReference>
<dbReference type="Gene3D" id="3.30.2010.10">
    <property type="entry name" value="Metalloproteases ('zincins'), catalytic domain"/>
    <property type="match status" value="1"/>
</dbReference>
<keyword evidence="3" id="KW-1185">Reference proteome</keyword>
<reference evidence="3" key="1">
    <citation type="journal article" date="2019" name="Int. J. Syst. Evol. Microbiol.">
        <title>The Global Catalogue of Microorganisms (GCM) 10K type strain sequencing project: providing services to taxonomists for standard genome sequencing and annotation.</title>
        <authorList>
            <consortium name="The Broad Institute Genomics Platform"/>
            <consortium name="The Broad Institute Genome Sequencing Center for Infectious Disease"/>
            <person name="Wu L."/>
            <person name="Ma J."/>
        </authorList>
    </citation>
    <scope>NUCLEOTIDE SEQUENCE [LARGE SCALE GENOMIC DNA]</scope>
    <source>
        <strain evidence="3">JCM 17458</strain>
    </source>
</reference>
<proteinExistence type="predicted"/>
<dbReference type="InterPro" id="IPR053136">
    <property type="entry name" value="UTP_pyrophosphatase-like"/>
</dbReference>
<organism evidence="2 3">
    <name type="scientific">Brevibacterium daeguense</name>
    <dbReference type="NCBI Taxonomy" id="909936"/>
    <lineage>
        <taxon>Bacteria</taxon>
        <taxon>Bacillati</taxon>
        <taxon>Actinomycetota</taxon>
        <taxon>Actinomycetes</taxon>
        <taxon>Micrococcales</taxon>
        <taxon>Brevibacteriaceae</taxon>
        <taxon>Brevibacterium</taxon>
    </lineage>
</organism>
<sequence length="205" mass="21875">MSVLGARLSDMNSEQVLAAVSAGTIAVKHSARRKKTISVSRSHGGYVVAVPARFDVTRNAADIGALIARLQRRADMAPRGDAELEALAAELNERYFDDGIAPSSVTWVSNQNQRFASATSVTGMIRVSDRLREVPRWVLETVLVHELAHLRVPDHSRAFHALAQRHPQAARAEDFLSGFGYGEAAALAGQRLQSGGTGAAPAGPA</sequence>
<comment type="caution">
    <text evidence="2">The sequence shown here is derived from an EMBL/GenBank/DDBJ whole genome shotgun (WGS) entry which is preliminary data.</text>
</comment>
<dbReference type="PANTHER" id="PTHR30399">
    <property type="entry name" value="UNCHARACTERIZED PROTEIN YGJP"/>
    <property type="match status" value="1"/>
</dbReference>
<dbReference type="EMBL" id="BAABAZ010000005">
    <property type="protein sequence ID" value="GAA4284065.1"/>
    <property type="molecule type" value="Genomic_DNA"/>
</dbReference>
<evidence type="ECO:0000259" key="1">
    <source>
        <dbReference type="Pfam" id="PF01863"/>
    </source>
</evidence>
<dbReference type="PANTHER" id="PTHR30399:SF1">
    <property type="entry name" value="UTP PYROPHOSPHATASE"/>
    <property type="match status" value="1"/>
</dbReference>
<dbReference type="CDD" id="cd07344">
    <property type="entry name" value="M48_yhfN_like"/>
    <property type="match status" value="1"/>
</dbReference>
<gene>
    <name evidence="2" type="ORF">GCM10022261_15960</name>
</gene>
<feature type="domain" description="YgjP-like metallopeptidase" evidence="1">
    <location>
        <begin position="107"/>
        <end position="168"/>
    </location>
</feature>
<name>A0ABP8EJJ2_9MICO</name>
<dbReference type="Pfam" id="PF01863">
    <property type="entry name" value="YgjP-like"/>
    <property type="match status" value="1"/>
</dbReference>
<accession>A0ABP8EJJ2</accession>
<protein>
    <submittedName>
        <fullName evidence="2">M48 family metallopeptidase</fullName>
    </submittedName>
</protein>
<evidence type="ECO:0000313" key="3">
    <source>
        <dbReference type="Proteomes" id="UP001501586"/>
    </source>
</evidence>
<evidence type="ECO:0000313" key="2">
    <source>
        <dbReference type="EMBL" id="GAA4284065.1"/>
    </source>
</evidence>